<evidence type="ECO:0000256" key="6">
    <source>
        <dbReference type="PROSITE-ProRule" id="PRU00108"/>
    </source>
</evidence>
<dbReference type="InterPro" id="IPR009057">
    <property type="entry name" value="Homeodomain-like_sf"/>
</dbReference>
<dbReference type="EnsemblMetazoa" id="ACUA000076-RA">
    <property type="protein sequence ID" value="ACUA000076-PA"/>
    <property type="gene ID" value="ACUA000076"/>
</dbReference>
<evidence type="ECO:0000313" key="9">
    <source>
        <dbReference type="EnsemblMetazoa" id="ACUA000076-PA"/>
    </source>
</evidence>
<evidence type="ECO:0000256" key="4">
    <source>
        <dbReference type="ARBA" id="ARBA00023155"/>
    </source>
</evidence>
<feature type="compositionally biased region" description="Polar residues" evidence="7">
    <location>
        <begin position="233"/>
        <end position="257"/>
    </location>
</feature>
<name>A0A182LRD8_9DIPT</name>
<feature type="compositionally biased region" description="Acidic residues" evidence="7">
    <location>
        <begin position="421"/>
        <end position="431"/>
    </location>
</feature>
<dbReference type="GO" id="GO:0000987">
    <property type="term" value="F:cis-regulatory region sequence-specific DNA binding"/>
    <property type="evidence" value="ECO:0007669"/>
    <property type="project" value="UniProtKB-ARBA"/>
</dbReference>
<sequence>MQENSVTAVPVSAVTASGLGTIGTNAGSTGTGVVGNTVNSGSNSNGSSTGSTSNNGPGSGPITASTGSGSSTISPHGLSDIDQAQFEADKRAVYKHPLFSLLALLLEKCEQATQGYIPSSSSASSPNGSSNNGTSDGDSFSRDIQAFVQLLEKEKRPLLTNNSELDGLMIKALQVLRIHLLELEKVQELCRDFCTRYIACLRSKMQSENLLRSDYALEHNNNLSNSNSPINSPEQDLSGSAQGYYQNTDYLQGSDTSEYSNMQAKGGLLSCSSPCGPGIQTSNPQHTLPHSALQQHHHHHQVPTSSAIQTPNSAINLENSTLEDLSLAGNSPSLSGGVGMAGLAGLPPLHDGTTGALLPTDLTAAAVATAMAFQQQQYHLPIHTNTTDTMPPSAVRCPPAIALTSPFDIYAGQLSPCGSSDELDSELDSLGDGDSGSSKRQKRGILPKHATSVMRAWLFQHLVHPYPTEDEKRAIAAQTNLTLLQVNNWFINARRRILLPMLENASDNSGE</sequence>
<dbReference type="InterPro" id="IPR008422">
    <property type="entry name" value="KN_HD"/>
</dbReference>
<feature type="region of interest" description="Disordered" evidence="7">
    <location>
        <begin position="116"/>
        <end position="138"/>
    </location>
</feature>
<feature type="domain" description="Homeobox" evidence="8">
    <location>
        <begin position="437"/>
        <end position="496"/>
    </location>
</feature>
<evidence type="ECO:0000259" key="8">
    <source>
        <dbReference type="PROSITE" id="PS50071"/>
    </source>
</evidence>
<feature type="region of interest" description="Disordered" evidence="7">
    <location>
        <begin position="420"/>
        <end position="445"/>
    </location>
</feature>
<dbReference type="STRING" id="139723.A0A182LRD8"/>
<comment type="subcellular location">
    <subcellularLocation>
        <location evidence="1 6">Nucleus</location>
    </subcellularLocation>
</comment>
<dbReference type="CDD" id="cd00086">
    <property type="entry name" value="homeodomain"/>
    <property type="match status" value="1"/>
</dbReference>
<accession>A0A182LRD8</accession>
<dbReference type="GO" id="GO:0009887">
    <property type="term" value="P:animal organ morphogenesis"/>
    <property type="evidence" value="ECO:0007669"/>
    <property type="project" value="UniProtKB-ARBA"/>
</dbReference>
<keyword evidence="4 6" id="KW-0371">Homeobox</keyword>
<dbReference type="PANTHER" id="PTHR11850">
    <property type="entry name" value="HOMEOBOX PROTEIN TRANSCRIPTION FACTORS"/>
    <property type="match status" value="1"/>
</dbReference>
<dbReference type="AlphaFoldDB" id="A0A182LRD8"/>
<dbReference type="SUPFAM" id="SSF46689">
    <property type="entry name" value="Homeodomain-like"/>
    <property type="match status" value="1"/>
</dbReference>
<evidence type="ECO:0000256" key="2">
    <source>
        <dbReference type="ARBA" id="ARBA00009661"/>
    </source>
</evidence>
<dbReference type="EMBL" id="AXCM01010775">
    <property type="status" value="NOT_ANNOTATED_CDS"/>
    <property type="molecule type" value="Genomic_DNA"/>
</dbReference>
<dbReference type="Pfam" id="PF16493">
    <property type="entry name" value="Meis_PKNOX_N"/>
    <property type="match status" value="1"/>
</dbReference>
<comment type="similarity">
    <text evidence="2">Belongs to the TALE/MEIS homeobox family.</text>
</comment>
<dbReference type="VEuPathDB" id="VectorBase:ACUA000076"/>
<reference evidence="9" key="2">
    <citation type="submission" date="2020-05" db="UniProtKB">
        <authorList>
            <consortium name="EnsemblMetazoa"/>
        </authorList>
    </citation>
    <scope>IDENTIFICATION</scope>
    <source>
        <strain evidence="9">A-37</strain>
    </source>
</reference>
<feature type="compositionally biased region" description="Low complexity" evidence="7">
    <location>
        <begin position="34"/>
        <end position="77"/>
    </location>
</feature>
<dbReference type="GO" id="GO:0006355">
    <property type="term" value="P:regulation of DNA-templated transcription"/>
    <property type="evidence" value="ECO:0007669"/>
    <property type="project" value="InterPro"/>
</dbReference>
<dbReference type="GO" id="GO:0048663">
    <property type="term" value="P:neuron fate commitment"/>
    <property type="evidence" value="ECO:0007669"/>
    <property type="project" value="UniProtKB-ARBA"/>
</dbReference>
<keyword evidence="10" id="KW-1185">Reference proteome</keyword>
<evidence type="ECO:0000256" key="7">
    <source>
        <dbReference type="SAM" id="MobiDB-lite"/>
    </source>
</evidence>
<dbReference type="Pfam" id="PF05920">
    <property type="entry name" value="Homeobox_KN"/>
    <property type="match status" value="1"/>
</dbReference>
<dbReference type="GO" id="GO:0048646">
    <property type="term" value="P:anatomical structure formation involved in morphogenesis"/>
    <property type="evidence" value="ECO:0007669"/>
    <property type="project" value="UniProtKB-ARBA"/>
</dbReference>
<dbReference type="GO" id="GO:0001654">
    <property type="term" value="P:eye development"/>
    <property type="evidence" value="ECO:0007669"/>
    <property type="project" value="UniProtKB-ARBA"/>
</dbReference>
<dbReference type="Gene3D" id="1.10.10.60">
    <property type="entry name" value="Homeodomain-like"/>
    <property type="match status" value="1"/>
</dbReference>
<feature type="DNA-binding region" description="Homeobox" evidence="6">
    <location>
        <begin position="439"/>
        <end position="497"/>
    </location>
</feature>
<reference evidence="10" key="1">
    <citation type="submission" date="2013-09" db="EMBL/GenBank/DDBJ databases">
        <title>The Genome Sequence of Anopheles culicifacies species A.</title>
        <authorList>
            <consortium name="The Broad Institute Genomics Platform"/>
            <person name="Neafsey D.E."/>
            <person name="Besansky N."/>
            <person name="Howell P."/>
            <person name="Walton C."/>
            <person name="Young S.K."/>
            <person name="Zeng Q."/>
            <person name="Gargeya S."/>
            <person name="Fitzgerald M."/>
            <person name="Haas B."/>
            <person name="Abouelleil A."/>
            <person name="Allen A.W."/>
            <person name="Alvarado L."/>
            <person name="Arachchi H.M."/>
            <person name="Berlin A.M."/>
            <person name="Chapman S.B."/>
            <person name="Gainer-Dewar J."/>
            <person name="Goldberg J."/>
            <person name="Griggs A."/>
            <person name="Gujja S."/>
            <person name="Hansen M."/>
            <person name="Howarth C."/>
            <person name="Imamovic A."/>
            <person name="Ireland A."/>
            <person name="Larimer J."/>
            <person name="McCowan C."/>
            <person name="Murphy C."/>
            <person name="Pearson M."/>
            <person name="Poon T.W."/>
            <person name="Priest M."/>
            <person name="Roberts A."/>
            <person name="Saif S."/>
            <person name="Shea T."/>
            <person name="Sisk P."/>
            <person name="Sykes S."/>
            <person name="Wortman J."/>
            <person name="Nusbaum C."/>
            <person name="Birren B."/>
        </authorList>
    </citation>
    <scope>NUCLEOTIDE SEQUENCE [LARGE SCALE GENOMIC DNA]</scope>
    <source>
        <strain evidence="10">A-37</strain>
    </source>
</reference>
<proteinExistence type="inferred from homology"/>
<organism evidence="9 10">
    <name type="scientific">Anopheles culicifacies</name>
    <dbReference type="NCBI Taxonomy" id="139723"/>
    <lineage>
        <taxon>Eukaryota</taxon>
        <taxon>Metazoa</taxon>
        <taxon>Ecdysozoa</taxon>
        <taxon>Arthropoda</taxon>
        <taxon>Hexapoda</taxon>
        <taxon>Insecta</taxon>
        <taxon>Pterygota</taxon>
        <taxon>Neoptera</taxon>
        <taxon>Endopterygota</taxon>
        <taxon>Diptera</taxon>
        <taxon>Nematocera</taxon>
        <taxon>Culicoidea</taxon>
        <taxon>Culicidae</taxon>
        <taxon>Anophelinae</taxon>
        <taxon>Anopheles</taxon>
        <taxon>culicifacies species complex</taxon>
    </lineage>
</organism>
<keyword evidence="5 6" id="KW-0539">Nucleus</keyword>
<dbReference type="InterPro" id="IPR050224">
    <property type="entry name" value="TALE_homeobox"/>
</dbReference>
<dbReference type="SMART" id="SM00389">
    <property type="entry name" value="HOX"/>
    <property type="match status" value="1"/>
</dbReference>
<dbReference type="FunFam" id="1.10.10.60:FF:000004">
    <property type="entry name" value="Meis2 homeobox isoform 2c"/>
    <property type="match status" value="1"/>
</dbReference>
<feature type="compositionally biased region" description="Low complexity" evidence="7">
    <location>
        <begin position="19"/>
        <end position="28"/>
    </location>
</feature>
<evidence type="ECO:0000256" key="3">
    <source>
        <dbReference type="ARBA" id="ARBA00023125"/>
    </source>
</evidence>
<feature type="region of interest" description="Disordered" evidence="7">
    <location>
        <begin position="222"/>
        <end position="257"/>
    </location>
</feature>
<evidence type="ECO:0000313" key="10">
    <source>
        <dbReference type="Proteomes" id="UP000075883"/>
    </source>
</evidence>
<feature type="compositionally biased region" description="Polar residues" evidence="7">
    <location>
        <begin position="279"/>
        <end position="288"/>
    </location>
</feature>
<evidence type="ECO:0000256" key="1">
    <source>
        <dbReference type="ARBA" id="ARBA00004123"/>
    </source>
</evidence>
<dbReference type="InterPro" id="IPR001356">
    <property type="entry name" value="HD"/>
</dbReference>
<evidence type="ECO:0000256" key="5">
    <source>
        <dbReference type="ARBA" id="ARBA00023242"/>
    </source>
</evidence>
<feature type="compositionally biased region" description="Low complexity" evidence="7">
    <location>
        <begin position="119"/>
        <end position="138"/>
    </location>
</feature>
<protein>
    <recommendedName>
        <fullName evidence="8">Homeobox domain-containing protein</fullName>
    </recommendedName>
</protein>
<dbReference type="EMBL" id="AXCM01010774">
    <property type="status" value="NOT_ANNOTATED_CDS"/>
    <property type="molecule type" value="Genomic_DNA"/>
</dbReference>
<dbReference type="InterPro" id="IPR032453">
    <property type="entry name" value="PKNOX/Meis_N"/>
</dbReference>
<dbReference type="Proteomes" id="UP000075883">
    <property type="component" value="Unassembled WGS sequence"/>
</dbReference>
<feature type="compositionally biased region" description="Low complexity" evidence="7">
    <location>
        <begin position="222"/>
        <end position="232"/>
    </location>
</feature>
<dbReference type="PROSITE" id="PS50071">
    <property type="entry name" value="HOMEOBOX_2"/>
    <property type="match status" value="1"/>
</dbReference>
<keyword evidence="3 6" id="KW-0238">DNA-binding</keyword>
<dbReference type="GO" id="GO:0005634">
    <property type="term" value="C:nucleus"/>
    <property type="evidence" value="ECO:0007669"/>
    <property type="project" value="UniProtKB-SubCell"/>
</dbReference>
<feature type="region of interest" description="Disordered" evidence="7">
    <location>
        <begin position="19"/>
        <end position="78"/>
    </location>
</feature>
<feature type="region of interest" description="Disordered" evidence="7">
    <location>
        <begin position="279"/>
        <end position="308"/>
    </location>
</feature>